<dbReference type="GeneID" id="54106547"/>
<dbReference type="EMBL" id="MK574676">
    <property type="protein sequence ID" value="QIE13211.1"/>
    <property type="molecule type" value="Genomic_DNA"/>
</dbReference>
<evidence type="ECO:0000313" key="2">
    <source>
        <dbReference type="EMBL" id="QIE13211.1"/>
    </source>
</evidence>
<dbReference type="GO" id="GO:0004519">
    <property type="term" value="F:endonuclease activity"/>
    <property type="evidence" value="ECO:0007669"/>
    <property type="project" value="UniProtKB-KW"/>
</dbReference>
<dbReference type="PROSITE" id="PS50164">
    <property type="entry name" value="GIY_YIG"/>
    <property type="match status" value="1"/>
</dbReference>
<sequence>MINLNNIKLKPVVLYSNCLEDKNRIFSDNKGKAAIYRWINKINSKTYVGSSVNLAARFYLYYSLKQLNSQKTAIHNALLKYGHKNFKLEILEYCVEGANPVEREQYFLDILKPEYNICKIANSPLGVKRNKMFSIKLSKTRRGKKIRKSSLNSVSAVRFHTYETKAKMSLRNPGVNVKIFDKLGNLINEFPTIKSTAEYIGVCSKTISRIYETGISYDEFIYKFEIKDLKISVYDNNNKLINILNHKSDTSIAYNIPYTTLSRYIKSGKLYKKRYYFYHVKSNVNKENDSECVPISPD</sequence>
<keyword evidence="2" id="KW-0496">Mitochondrion</keyword>
<keyword evidence="2" id="KW-0255">Endonuclease</keyword>
<dbReference type="InterPro" id="IPR010896">
    <property type="entry name" value="NUMOD1"/>
</dbReference>
<dbReference type="Gene3D" id="3.40.1440.10">
    <property type="entry name" value="GIY-YIG endonuclease"/>
    <property type="match status" value="1"/>
</dbReference>
<proteinExistence type="predicted"/>
<dbReference type="AlphaFoldDB" id="A0A6G6D9I9"/>
<feature type="domain" description="GIY-YIG" evidence="1">
    <location>
        <begin position="31"/>
        <end position="117"/>
    </location>
</feature>
<dbReference type="InterPro" id="IPR003647">
    <property type="entry name" value="Intron_nuc_1_rpt"/>
</dbReference>
<dbReference type="InterPro" id="IPR006350">
    <property type="entry name" value="Intron_endoG1"/>
</dbReference>
<dbReference type="CDD" id="cd10445">
    <property type="entry name" value="GIY-YIG_bI1_like"/>
    <property type="match status" value="1"/>
</dbReference>
<organism evidence="2">
    <name type="scientific">Xylaria hypoxylon</name>
    <dbReference type="NCBI Taxonomy" id="37992"/>
    <lineage>
        <taxon>Eukaryota</taxon>
        <taxon>Fungi</taxon>
        <taxon>Dikarya</taxon>
        <taxon>Ascomycota</taxon>
        <taxon>Pezizomycotina</taxon>
        <taxon>Sordariomycetes</taxon>
        <taxon>Xylariomycetidae</taxon>
        <taxon>Xylariales</taxon>
        <taxon>Xylariaceae</taxon>
        <taxon>Xylaria</taxon>
    </lineage>
</organism>
<dbReference type="NCBIfam" id="TIGR01453">
    <property type="entry name" value="grpIintron_endo"/>
    <property type="match status" value="1"/>
</dbReference>
<keyword evidence="2" id="KW-0540">Nuclease</keyword>
<reference evidence="2" key="1">
    <citation type="journal article" date="2019" name="Mitochondrial DNA Part B Resour">
        <title>The complete mitochondrial genome of wood-rotting fungus Xylaria hypoxylon.</title>
        <authorList>
            <person name="Zhou H."/>
            <person name="Abuduaini A."/>
            <person name="Xie H."/>
            <person name="Kang R."/>
            <person name="Suo F."/>
            <person name="Huang L."/>
        </authorList>
    </citation>
    <scope>NUCLEOTIDE SEQUENCE</scope>
    <source>
        <strain evidence="2">SFY20170806</strain>
    </source>
</reference>
<protein>
    <submittedName>
        <fullName evidence="2">GIY-YIG endonuclease</fullName>
    </submittedName>
</protein>
<dbReference type="RefSeq" id="YP_009744343.1">
    <property type="nucleotide sequence ID" value="NC_046734.1"/>
</dbReference>
<reference evidence="2" key="2">
    <citation type="submission" date="2019-02" db="EMBL/GenBank/DDBJ databases">
        <authorList>
            <person name="Manzilamu Z."/>
            <person name="Suo F."/>
        </authorList>
    </citation>
    <scope>NUCLEOTIDE SEQUENCE</scope>
    <source>
        <strain evidence="2">SFY20170806</strain>
    </source>
</reference>
<dbReference type="SMART" id="SM00497">
    <property type="entry name" value="IENR1"/>
    <property type="match status" value="2"/>
</dbReference>
<dbReference type="InterPro" id="IPR000305">
    <property type="entry name" value="GIY-YIG_endonuc"/>
</dbReference>
<accession>A0A6G6D9I9</accession>
<name>A0A6G6D9I9_9PEZI</name>
<dbReference type="Pfam" id="PF07453">
    <property type="entry name" value="NUMOD1"/>
    <property type="match status" value="1"/>
</dbReference>
<dbReference type="SUPFAM" id="SSF64496">
    <property type="entry name" value="DNA-binding domain of intron-encoded endonucleases"/>
    <property type="match status" value="1"/>
</dbReference>
<dbReference type="SUPFAM" id="SSF82771">
    <property type="entry name" value="GIY-YIG endonuclease"/>
    <property type="match status" value="1"/>
</dbReference>
<dbReference type="InterPro" id="IPR035901">
    <property type="entry name" value="GIY-YIG_endonuc_sf"/>
</dbReference>
<dbReference type="SMART" id="SM00465">
    <property type="entry name" value="GIYc"/>
    <property type="match status" value="1"/>
</dbReference>
<keyword evidence="2" id="KW-0378">Hydrolase</keyword>
<gene>
    <name evidence="2" type="primary">ORF298</name>
</gene>
<evidence type="ECO:0000259" key="1">
    <source>
        <dbReference type="PROSITE" id="PS50164"/>
    </source>
</evidence>
<geneLocation type="mitochondrion" evidence="2"/>
<dbReference type="Pfam" id="PF01541">
    <property type="entry name" value="GIY-YIG"/>
    <property type="match status" value="1"/>
</dbReference>